<keyword evidence="4" id="KW-1185">Reference proteome</keyword>
<name>A0ABX7N0E1_9BACT</name>
<dbReference type="InterPro" id="IPR051396">
    <property type="entry name" value="Bact_Antivir_Def_Nuclease"/>
</dbReference>
<accession>A0ABX7N0E1</accession>
<reference evidence="3 4" key="1">
    <citation type="submission" date="2021-02" db="EMBL/GenBank/DDBJ databases">
        <title>De Novo genome assembly of isolated myxobacteria.</title>
        <authorList>
            <person name="Stevens D.C."/>
        </authorList>
    </citation>
    <scope>NUCLEOTIDE SEQUENCE [LARGE SCALE GENOMIC DNA]</scope>
    <source>
        <strain evidence="3 4">SCHIC003</strain>
    </source>
</reference>
<dbReference type="InterPro" id="IPR003959">
    <property type="entry name" value="ATPase_AAA_core"/>
</dbReference>
<feature type="region of interest" description="Disordered" evidence="1">
    <location>
        <begin position="393"/>
        <end position="412"/>
    </location>
</feature>
<sequence length="426" mass="46522">MYLKKVVLENIRSMAELEWEPPSLPGWHVVIGDNGAGKSSFLRAISLAMVGRDAAMALRQDWGEWLRVGTPSGSIQLSLSGDSRWDQVAGSASSDVPADLRLQRAGSGTQLVPGAASMVAAPGLWGLGPGWFSAAYGAFRRFTGGDAEQETLFSSQPRLARHLSMFDASVSLRASLEWLKLLEFKRLEKSPEGGLVEPLKAFINQPDFLPHQTQLDSISSRGVRFVDGQGSEVSVENLGDGFQSLLSLAFELIRQLASTYGAKHLFAPGDTTTLQTPGVVLIDEVEAHLHPTWQRRVGFWFRKHFPNIQFIVTTHSPLICQAAAEGSIFWLPRPGSDEPSSMVTGIARERLLYGSVVDAYGTGAFGDMSTRSPEALVQLERLALLNQKELAGGLSEEERQEQERLRMRTPTAASVLPSPAVERLLK</sequence>
<dbReference type="Gene3D" id="3.40.50.300">
    <property type="entry name" value="P-loop containing nucleotide triphosphate hydrolases"/>
    <property type="match status" value="2"/>
</dbReference>
<dbReference type="Pfam" id="PF13304">
    <property type="entry name" value="AAA_21"/>
    <property type="match status" value="1"/>
</dbReference>
<evidence type="ECO:0000313" key="3">
    <source>
        <dbReference type="EMBL" id="QSQ12179.1"/>
    </source>
</evidence>
<proteinExistence type="predicted"/>
<feature type="domain" description="ATPase AAA-type core" evidence="2">
    <location>
        <begin position="183"/>
        <end position="319"/>
    </location>
</feature>
<evidence type="ECO:0000256" key="1">
    <source>
        <dbReference type="SAM" id="MobiDB-lite"/>
    </source>
</evidence>
<gene>
    <name evidence="3" type="ORF">JY572_27935</name>
</gene>
<dbReference type="PANTHER" id="PTHR43581">
    <property type="entry name" value="ATP/GTP PHOSPHATASE"/>
    <property type="match status" value="1"/>
</dbReference>
<dbReference type="PANTHER" id="PTHR43581:SF2">
    <property type="entry name" value="EXCINUCLEASE ATPASE SUBUNIT"/>
    <property type="match status" value="1"/>
</dbReference>
<dbReference type="InterPro" id="IPR027417">
    <property type="entry name" value="P-loop_NTPase"/>
</dbReference>
<dbReference type="SUPFAM" id="SSF52540">
    <property type="entry name" value="P-loop containing nucleoside triphosphate hydrolases"/>
    <property type="match status" value="1"/>
</dbReference>
<evidence type="ECO:0000313" key="4">
    <source>
        <dbReference type="Proteomes" id="UP000663090"/>
    </source>
</evidence>
<protein>
    <submittedName>
        <fullName evidence="3">AAA family ATPase</fullName>
    </submittedName>
</protein>
<dbReference type="EMBL" id="CP071091">
    <property type="protein sequence ID" value="QSQ12179.1"/>
    <property type="molecule type" value="Genomic_DNA"/>
</dbReference>
<dbReference type="RefSeq" id="WP_206713909.1">
    <property type="nucleotide sequence ID" value="NZ_CP071091.1"/>
</dbReference>
<evidence type="ECO:0000259" key="2">
    <source>
        <dbReference type="Pfam" id="PF13304"/>
    </source>
</evidence>
<dbReference type="Proteomes" id="UP000663090">
    <property type="component" value="Chromosome"/>
</dbReference>
<organism evidence="3 4">
    <name type="scientific">Myxococcus landrumensis</name>
    <dbReference type="NCBI Taxonomy" id="2813577"/>
    <lineage>
        <taxon>Bacteria</taxon>
        <taxon>Pseudomonadati</taxon>
        <taxon>Myxococcota</taxon>
        <taxon>Myxococcia</taxon>
        <taxon>Myxococcales</taxon>
        <taxon>Cystobacterineae</taxon>
        <taxon>Myxococcaceae</taxon>
        <taxon>Myxococcus</taxon>
    </lineage>
</organism>